<evidence type="ECO:0000313" key="10">
    <source>
        <dbReference type="EMBL" id="TYB31514.1"/>
    </source>
</evidence>
<evidence type="ECO:0000256" key="6">
    <source>
        <dbReference type="ARBA" id="ARBA00023004"/>
    </source>
</evidence>
<evidence type="ECO:0000313" key="11">
    <source>
        <dbReference type="Proteomes" id="UP000324143"/>
    </source>
</evidence>
<dbReference type="InterPro" id="IPR013984">
    <property type="entry name" value="Ald_Fedxn_OxRdtase_dom2"/>
</dbReference>
<dbReference type="InterPro" id="IPR001203">
    <property type="entry name" value="OxRdtase_Ald_Fedxn_C"/>
</dbReference>
<comment type="similarity">
    <text evidence="2">Belongs to the AOR/FOR family.</text>
</comment>
<dbReference type="InterPro" id="IPR036503">
    <property type="entry name" value="Ald_Fedxn_OxRdtase_N_sf"/>
</dbReference>
<dbReference type="SMART" id="SM00790">
    <property type="entry name" value="AFOR_N"/>
    <property type="match status" value="1"/>
</dbReference>
<keyword evidence="5" id="KW-0560">Oxidoreductase</keyword>
<evidence type="ECO:0000256" key="3">
    <source>
        <dbReference type="ARBA" id="ARBA00022485"/>
    </source>
</evidence>
<dbReference type="Pfam" id="PF02730">
    <property type="entry name" value="AFOR_N"/>
    <property type="match status" value="1"/>
</dbReference>
<evidence type="ECO:0000256" key="8">
    <source>
        <dbReference type="ARBA" id="ARBA00049934"/>
    </source>
</evidence>
<dbReference type="InterPro" id="IPR051919">
    <property type="entry name" value="W-dependent_AOR"/>
</dbReference>
<dbReference type="PANTHER" id="PTHR30038">
    <property type="entry name" value="ALDEHYDE FERREDOXIN OXIDOREDUCTASE"/>
    <property type="match status" value="1"/>
</dbReference>
<dbReference type="Pfam" id="PF01314">
    <property type="entry name" value="AFOR_C"/>
    <property type="match status" value="1"/>
</dbReference>
<organism evidence="10 11">
    <name type="scientific">Candidatus Mcinerneyibacterium aminivorans</name>
    <dbReference type="NCBI Taxonomy" id="2703815"/>
    <lineage>
        <taxon>Bacteria</taxon>
        <taxon>Candidatus Macinerneyibacteriota</taxon>
        <taxon>Candidatus Mcinerneyibacteria</taxon>
        <taxon>Candidatus Mcinerneyibacteriales</taxon>
        <taxon>Candidatus Mcinerneyibacteriaceae</taxon>
        <taxon>Candidatus Mcinerneyibacterium</taxon>
    </lineage>
</organism>
<dbReference type="Gene3D" id="1.10.599.10">
    <property type="entry name" value="Aldehyde Ferredoxin Oxidoreductase Protein, subunit A, domain 3"/>
    <property type="match status" value="1"/>
</dbReference>
<evidence type="ECO:0000256" key="7">
    <source>
        <dbReference type="ARBA" id="ARBA00023014"/>
    </source>
</evidence>
<reference evidence="10" key="1">
    <citation type="submission" date="2019-08" db="EMBL/GenBank/DDBJ databases">
        <title>Genomic characterization of a novel candidate phylum (ARYD3) from a high temperature, high salinity tertiary oil reservoir in north central Oklahoma, USA.</title>
        <authorList>
            <person name="Youssef N.H."/>
            <person name="Yadav A."/>
            <person name="Elshahed M.S."/>
        </authorList>
    </citation>
    <scope>NUCLEOTIDE SEQUENCE [LARGE SCALE GENOMIC DNA]</scope>
    <source>
        <strain evidence="10">ARYD3</strain>
    </source>
</reference>
<dbReference type="InterPro" id="IPR013985">
    <property type="entry name" value="Ald_Fedxn_OxRdtase_dom3"/>
</dbReference>
<dbReference type="AlphaFoldDB" id="A0A5D0MCN5"/>
<dbReference type="SUPFAM" id="SSF56228">
    <property type="entry name" value="Aldehyde ferredoxin oxidoreductase, N-terminal domain"/>
    <property type="match status" value="1"/>
</dbReference>
<dbReference type="GO" id="GO:0016625">
    <property type="term" value="F:oxidoreductase activity, acting on the aldehyde or oxo group of donors, iron-sulfur protein as acceptor"/>
    <property type="evidence" value="ECO:0007669"/>
    <property type="project" value="InterPro"/>
</dbReference>
<accession>A0A5D0MCN5</accession>
<evidence type="ECO:0000256" key="4">
    <source>
        <dbReference type="ARBA" id="ARBA00022723"/>
    </source>
</evidence>
<evidence type="ECO:0000256" key="1">
    <source>
        <dbReference type="ARBA" id="ARBA00001966"/>
    </source>
</evidence>
<sequence>MKKNELLKKILYINLTDKSYEIKHREDLFQKYIGGSGVAINLLNEECPEEIDAFDENNPIIFSIGNLTGIFPIASKTVSMFKSPLTKNLGESHAGGRSAIAMRMADIGAIVIKGKSDIPIYLAIYGNKVYFRDATTLWGMKSSEVVGKIIRENENFAGLRTIMRIGRAGEEKIPFASVITETYRHFGRLGLGAVFGSKNLKAIMIAGKHEIQIENSKKYKNLYDEIFNKATTSEMMKKYHDLGTPQNVIPLNELKALPTRNLQSSYFETAENISGENFAKHHLGRRLACAHCPVACIHIAALREPYTNEPYFYKTSMISYDYELIYSLGTMLGISKSNNVLKIIQSVEEVGIDGMSTGVILAWATEAYKKGIITDNQVDGVAFEWGEYAEYIKAIDKIINPPNKFYKDLSKGVYYASRKYGGNDYALSFGKNEMPGYHTGPAAYLGFMLGARHSHLDSGGYSIDQKILSNKSLTHEEIVDKLIEEESWRQILSSLVVCFFARKIYSEEVVSKCLGLLGCEDEIDKIKNLGIEIYKKKFDFKFREGFDFNNMEIPKRIVETRSPTMKFDKKFIQKALKYAEEKIKNNISKE</sequence>
<dbReference type="SUPFAM" id="SSF48310">
    <property type="entry name" value="Aldehyde ferredoxin oxidoreductase, C-terminal domains"/>
    <property type="match status" value="1"/>
</dbReference>
<dbReference type="PANTHER" id="PTHR30038:SF8">
    <property type="entry name" value="ALDEHYDE FERREDOXIN OXIDOREDUCTASE"/>
    <property type="match status" value="1"/>
</dbReference>
<evidence type="ECO:0000259" key="9">
    <source>
        <dbReference type="SMART" id="SM00790"/>
    </source>
</evidence>
<gene>
    <name evidence="10" type="ORF">FXF47_04130</name>
</gene>
<comment type="cofactor">
    <cofactor evidence="1">
        <name>[4Fe-4S] cluster</name>
        <dbReference type="ChEBI" id="CHEBI:49883"/>
    </cofactor>
</comment>
<keyword evidence="7" id="KW-0411">Iron-sulfur</keyword>
<feature type="domain" description="Aldehyde ferredoxin oxidoreductase N-terminal" evidence="9">
    <location>
        <begin position="9"/>
        <end position="209"/>
    </location>
</feature>
<dbReference type="InterPro" id="IPR013983">
    <property type="entry name" value="Ald_Fedxn_OxRdtase_N"/>
</dbReference>
<dbReference type="Gene3D" id="1.10.569.10">
    <property type="entry name" value="Aldehyde Ferredoxin Oxidoreductase Protein, subunit A, domain 2"/>
    <property type="match status" value="1"/>
</dbReference>
<evidence type="ECO:0000256" key="2">
    <source>
        <dbReference type="ARBA" id="ARBA00011032"/>
    </source>
</evidence>
<dbReference type="EMBL" id="VSIX01000033">
    <property type="protein sequence ID" value="TYB31514.1"/>
    <property type="molecule type" value="Genomic_DNA"/>
</dbReference>
<dbReference type="Proteomes" id="UP000324143">
    <property type="component" value="Unassembled WGS sequence"/>
</dbReference>
<dbReference type="GO" id="GO:0046872">
    <property type="term" value="F:metal ion binding"/>
    <property type="evidence" value="ECO:0007669"/>
    <property type="project" value="UniProtKB-KW"/>
</dbReference>
<comment type="cofactor">
    <cofactor evidence="8">
        <name>tungstopterin</name>
        <dbReference type="ChEBI" id="CHEBI:30402"/>
    </cofactor>
</comment>
<keyword evidence="4" id="KW-0479">Metal-binding</keyword>
<dbReference type="GO" id="GO:0051539">
    <property type="term" value="F:4 iron, 4 sulfur cluster binding"/>
    <property type="evidence" value="ECO:0007669"/>
    <property type="project" value="UniProtKB-KW"/>
</dbReference>
<keyword evidence="3" id="KW-0004">4Fe-4S</keyword>
<dbReference type="GO" id="GO:0009055">
    <property type="term" value="F:electron transfer activity"/>
    <property type="evidence" value="ECO:0007669"/>
    <property type="project" value="InterPro"/>
</dbReference>
<dbReference type="Gene3D" id="3.60.9.10">
    <property type="entry name" value="Aldehyde ferredoxin oxidoreductase, N-terminal domain"/>
    <property type="match status" value="1"/>
</dbReference>
<proteinExistence type="inferred from homology"/>
<protein>
    <submittedName>
        <fullName evidence="10">Aldehyde:ferredoxin oxidoreductase</fullName>
    </submittedName>
</protein>
<comment type="caution">
    <text evidence="10">The sequence shown here is derived from an EMBL/GenBank/DDBJ whole genome shotgun (WGS) entry which is preliminary data.</text>
</comment>
<keyword evidence="6" id="KW-0408">Iron</keyword>
<dbReference type="InterPro" id="IPR036021">
    <property type="entry name" value="Tungsten_al_ferr_oxy-like_C"/>
</dbReference>
<name>A0A5D0MCN5_9BACT</name>
<keyword evidence="11" id="KW-1185">Reference proteome</keyword>
<evidence type="ECO:0000256" key="5">
    <source>
        <dbReference type="ARBA" id="ARBA00023002"/>
    </source>
</evidence>